<feature type="region of interest" description="Disordered" evidence="1">
    <location>
        <begin position="412"/>
        <end position="440"/>
    </location>
</feature>
<feature type="compositionally biased region" description="Polar residues" evidence="1">
    <location>
        <begin position="332"/>
        <end position="343"/>
    </location>
</feature>
<feature type="compositionally biased region" description="Polar residues" evidence="1">
    <location>
        <begin position="306"/>
        <end position="324"/>
    </location>
</feature>
<accession>A0AAN7YK30</accession>
<dbReference type="EMBL" id="JAVRRL010000001">
    <property type="protein sequence ID" value="KAK5118960.1"/>
    <property type="molecule type" value="Genomic_DNA"/>
</dbReference>
<evidence type="ECO:0000256" key="1">
    <source>
        <dbReference type="SAM" id="MobiDB-lite"/>
    </source>
</evidence>
<feature type="region of interest" description="Disordered" evidence="1">
    <location>
        <begin position="49"/>
        <end position="70"/>
    </location>
</feature>
<name>A0AAN7YK30_9PEZI</name>
<organism evidence="2 3">
    <name type="scientific">Meristemomyces frigidus</name>
    <dbReference type="NCBI Taxonomy" id="1508187"/>
    <lineage>
        <taxon>Eukaryota</taxon>
        <taxon>Fungi</taxon>
        <taxon>Dikarya</taxon>
        <taxon>Ascomycota</taxon>
        <taxon>Pezizomycotina</taxon>
        <taxon>Dothideomycetes</taxon>
        <taxon>Dothideomycetidae</taxon>
        <taxon>Mycosphaerellales</taxon>
        <taxon>Teratosphaeriaceae</taxon>
        <taxon>Meristemomyces</taxon>
    </lineage>
</organism>
<evidence type="ECO:0000313" key="2">
    <source>
        <dbReference type="EMBL" id="KAK5118960.1"/>
    </source>
</evidence>
<feature type="compositionally biased region" description="Acidic residues" evidence="1">
    <location>
        <begin position="344"/>
        <end position="353"/>
    </location>
</feature>
<feature type="region of interest" description="Disordered" evidence="1">
    <location>
        <begin position="1"/>
        <end position="26"/>
    </location>
</feature>
<dbReference type="Proteomes" id="UP001310890">
    <property type="component" value="Unassembled WGS sequence"/>
</dbReference>
<evidence type="ECO:0000313" key="3">
    <source>
        <dbReference type="Proteomes" id="UP001310890"/>
    </source>
</evidence>
<reference evidence="2" key="1">
    <citation type="submission" date="2023-08" db="EMBL/GenBank/DDBJ databases">
        <title>Black Yeasts Isolated from many extreme environments.</title>
        <authorList>
            <person name="Coleine C."/>
            <person name="Stajich J.E."/>
            <person name="Selbmann L."/>
        </authorList>
    </citation>
    <scope>NUCLEOTIDE SEQUENCE</scope>
    <source>
        <strain evidence="2">CCFEE 5401</strain>
    </source>
</reference>
<feature type="compositionally biased region" description="Polar residues" evidence="1">
    <location>
        <begin position="52"/>
        <end position="70"/>
    </location>
</feature>
<proteinExistence type="predicted"/>
<feature type="compositionally biased region" description="Polar residues" evidence="1">
    <location>
        <begin position="419"/>
        <end position="429"/>
    </location>
</feature>
<protein>
    <submittedName>
        <fullName evidence="2">Uncharacterized protein</fullName>
    </submittedName>
</protein>
<feature type="region of interest" description="Disordered" evidence="1">
    <location>
        <begin position="305"/>
        <end position="357"/>
    </location>
</feature>
<gene>
    <name evidence="2" type="ORF">LTR62_000171</name>
</gene>
<dbReference type="AlphaFoldDB" id="A0AAN7YK30"/>
<sequence>MAALAPTFAPTRGSSHVHDNHPTAHSDPFWQDMPRKPPMPLNVPLPPVISEKIQNPPNTKQGRQTSANQVRRPQCTHMVVTRVYDERICHLCHNVPSLGWLYICRQDYELDLVGIGDPEAHPAPPVGDNDILEIKALASKSLGLSPSVVKGIRSGHYSIEQADMLIKQKHHVLAVIEQETKTTKPKLPQNQATELQPSHSAENVIASLGTTVSPPEQMLRASQHQVGQTPSKAVGGASSGRSTNLHGEQQTCNYQVCHACRPFFKDRLYQSFERVISGREPAVTEDHWQQLPIFNASVVRNIGLRSATSSNPSPQLASGQSFRTDGTDEGTSDWTTTSATISETDSELIDEQDPYPCPGPGSCPLVSRNTGCAYDHSFDNGVRAFKHGSGPEPSLVRMTPENSLSRILRTRGSIPDTPGSMSTASSISLPSPGATPLTPVRPTDESFEDALMMCMKPGKAATICGPYLDVTRGGKTVRLALRGKTSCSSLGSEVGVEGGVALTEEAVGTGIPDILTDDESS</sequence>
<comment type="caution">
    <text evidence="2">The sequence shown here is derived from an EMBL/GenBank/DDBJ whole genome shotgun (WGS) entry which is preliminary data.</text>
</comment>